<gene>
    <name evidence="2" type="ORF">CAMP_LOCUS17138</name>
</gene>
<dbReference type="Proteomes" id="UP001152747">
    <property type="component" value="Unassembled WGS sequence"/>
</dbReference>
<keyword evidence="1" id="KW-1133">Transmembrane helix</keyword>
<evidence type="ECO:0000313" key="3">
    <source>
        <dbReference type="Proteomes" id="UP001152747"/>
    </source>
</evidence>
<evidence type="ECO:0000313" key="2">
    <source>
        <dbReference type="EMBL" id="CAI5454501.1"/>
    </source>
</evidence>
<comment type="caution">
    <text evidence="2">The sequence shown here is derived from an EMBL/GenBank/DDBJ whole genome shotgun (WGS) entry which is preliminary data.</text>
</comment>
<name>A0A9P1J0T5_9PELO</name>
<keyword evidence="3" id="KW-1185">Reference proteome</keyword>
<sequence>MPKQEFEVLDYCGPLVVGFLFCIALFVISFFIINFFCITKYDDITKFEVFGGKHNIRLGPHSLVVVRKGGFISTEEQSENE</sequence>
<dbReference type="Pfam" id="PF21525">
    <property type="entry name" value="Nlp36"/>
    <property type="match status" value="1"/>
</dbReference>
<proteinExistence type="predicted"/>
<keyword evidence="1" id="KW-0472">Membrane</keyword>
<evidence type="ECO:0000256" key="1">
    <source>
        <dbReference type="SAM" id="Phobius"/>
    </source>
</evidence>
<dbReference type="OrthoDB" id="5830384at2759"/>
<protein>
    <submittedName>
        <fullName evidence="2">Uncharacterized protein</fullName>
    </submittedName>
</protein>
<reference evidence="2" key="1">
    <citation type="submission" date="2022-11" db="EMBL/GenBank/DDBJ databases">
        <authorList>
            <person name="Kikuchi T."/>
        </authorList>
    </citation>
    <scope>NUCLEOTIDE SEQUENCE</scope>
    <source>
        <strain evidence="2">PS1010</strain>
    </source>
</reference>
<accession>A0A9P1J0T5</accession>
<feature type="transmembrane region" description="Helical" evidence="1">
    <location>
        <begin position="15"/>
        <end position="37"/>
    </location>
</feature>
<keyword evidence="1" id="KW-0812">Transmembrane</keyword>
<dbReference type="AlphaFoldDB" id="A0A9P1J0T5"/>
<dbReference type="EMBL" id="CANHGI010000006">
    <property type="protein sequence ID" value="CAI5454501.1"/>
    <property type="molecule type" value="Genomic_DNA"/>
</dbReference>
<organism evidence="2 3">
    <name type="scientific">Caenorhabditis angaria</name>
    <dbReference type="NCBI Taxonomy" id="860376"/>
    <lineage>
        <taxon>Eukaryota</taxon>
        <taxon>Metazoa</taxon>
        <taxon>Ecdysozoa</taxon>
        <taxon>Nematoda</taxon>
        <taxon>Chromadorea</taxon>
        <taxon>Rhabditida</taxon>
        <taxon>Rhabditina</taxon>
        <taxon>Rhabditomorpha</taxon>
        <taxon>Rhabditoidea</taxon>
        <taxon>Rhabditidae</taxon>
        <taxon>Peloderinae</taxon>
        <taxon>Caenorhabditis</taxon>
    </lineage>
</organism>